<evidence type="ECO:0000313" key="2">
    <source>
        <dbReference type="Proteomes" id="UP000297814"/>
    </source>
</evidence>
<organism evidence="1 2">
    <name type="scientific">Botrytis hyacinthi</name>
    <dbReference type="NCBI Taxonomy" id="278943"/>
    <lineage>
        <taxon>Eukaryota</taxon>
        <taxon>Fungi</taxon>
        <taxon>Dikarya</taxon>
        <taxon>Ascomycota</taxon>
        <taxon>Pezizomycotina</taxon>
        <taxon>Leotiomycetes</taxon>
        <taxon>Helotiales</taxon>
        <taxon>Sclerotiniaceae</taxon>
        <taxon>Botrytis</taxon>
    </lineage>
</organism>
<evidence type="ECO:0000313" key="1">
    <source>
        <dbReference type="EMBL" id="TGO33837.1"/>
    </source>
</evidence>
<proteinExistence type="predicted"/>
<dbReference type="Proteomes" id="UP000297814">
    <property type="component" value="Unassembled WGS sequence"/>
</dbReference>
<reference evidence="1 2" key="1">
    <citation type="submission" date="2017-12" db="EMBL/GenBank/DDBJ databases">
        <title>Comparative genomics of Botrytis spp.</title>
        <authorList>
            <person name="Valero-Jimenez C.A."/>
            <person name="Tapia P."/>
            <person name="Veloso J."/>
            <person name="Silva-Moreno E."/>
            <person name="Staats M."/>
            <person name="Valdes J.H."/>
            <person name="Van Kan J.A.L."/>
        </authorList>
    </citation>
    <scope>NUCLEOTIDE SEQUENCE [LARGE SCALE GENOMIC DNA]</scope>
    <source>
        <strain evidence="1 2">Bh0001</strain>
    </source>
</reference>
<name>A0A4Z1GJ60_9HELO</name>
<protein>
    <submittedName>
        <fullName evidence="1">Uncharacterized protein</fullName>
    </submittedName>
</protein>
<sequence length="80" mass="8860">MDIILHLGTPFTVFDKKVANSDEDILLKASSTDAIAVKKPTSKHPSPLHEFPAEMRLEYMNPRLQIVSHSPSTQALDSSD</sequence>
<keyword evidence="2" id="KW-1185">Reference proteome</keyword>
<gene>
    <name evidence="1" type="ORF">BHYA_0225g00200</name>
</gene>
<comment type="caution">
    <text evidence="1">The sequence shown here is derived from an EMBL/GenBank/DDBJ whole genome shotgun (WGS) entry which is preliminary data.</text>
</comment>
<dbReference type="EMBL" id="PQXK01000225">
    <property type="protein sequence ID" value="TGO33837.1"/>
    <property type="molecule type" value="Genomic_DNA"/>
</dbReference>
<accession>A0A4Z1GJ60</accession>
<dbReference type="AlphaFoldDB" id="A0A4Z1GJ60"/>